<evidence type="ECO:0000313" key="1">
    <source>
        <dbReference type="EMBL" id="VDN18739.1"/>
    </source>
</evidence>
<dbReference type="WBParaSite" id="GPUH_0001142501-mRNA-1">
    <property type="protein sequence ID" value="GPUH_0001142501-mRNA-1"/>
    <property type="gene ID" value="GPUH_0001142501"/>
</dbReference>
<reference evidence="1 2" key="2">
    <citation type="submission" date="2018-11" db="EMBL/GenBank/DDBJ databases">
        <authorList>
            <consortium name="Pathogen Informatics"/>
        </authorList>
    </citation>
    <scope>NUCLEOTIDE SEQUENCE [LARGE SCALE GENOMIC DNA]</scope>
</reference>
<evidence type="ECO:0000313" key="3">
    <source>
        <dbReference type="WBParaSite" id="GPUH_0001142501-mRNA-1"/>
    </source>
</evidence>
<proteinExistence type="predicted"/>
<accession>A0A183DRS0</accession>
<name>A0A183DRS0_9BILA</name>
<dbReference type="OrthoDB" id="5795091at2759"/>
<organism evidence="3">
    <name type="scientific">Gongylonema pulchrum</name>
    <dbReference type="NCBI Taxonomy" id="637853"/>
    <lineage>
        <taxon>Eukaryota</taxon>
        <taxon>Metazoa</taxon>
        <taxon>Ecdysozoa</taxon>
        <taxon>Nematoda</taxon>
        <taxon>Chromadorea</taxon>
        <taxon>Rhabditida</taxon>
        <taxon>Spirurina</taxon>
        <taxon>Spiruromorpha</taxon>
        <taxon>Spiruroidea</taxon>
        <taxon>Gongylonematidae</taxon>
        <taxon>Gongylonema</taxon>
    </lineage>
</organism>
<dbReference type="Proteomes" id="UP000271098">
    <property type="component" value="Unassembled WGS sequence"/>
</dbReference>
<sequence length="135" mass="15620">MWVSHVQLKLFIPANYQQNSTTLWTEFFGTVHDSLGRIAELNRDSILGRCLLVRIVKLKDDYGTGSKWAVNKVVRILEKENSLPSQRSPSFTADAIRYMMEEPRISDAIKNTETDFARLLKDPHHHPDTVLKRRV</sequence>
<dbReference type="EMBL" id="UYRT01078536">
    <property type="protein sequence ID" value="VDN18739.1"/>
    <property type="molecule type" value="Genomic_DNA"/>
</dbReference>
<dbReference type="AlphaFoldDB" id="A0A183DRS0"/>
<evidence type="ECO:0000313" key="2">
    <source>
        <dbReference type="Proteomes" id="UP000271098"/>
    </source>
</evidence>
<protein>
    <submittedName>
        <fullName evidence="3">DNA-directed RNA polymerase</fullName>
    </submittedName>
</protein>
<gene>
    <name evidence="1" type="ORF">GPUH_LOCUS11411</name>
</gene>
<keyword evidence="2" id="KW-1185">Reference proteome</keyword>
<reference evidence="3" key="1">
    <citation type="submission" date="2016-06" db="UniProtKB">
        <authorList>
            <consortium name="WormBaseParasite"/>
        </authorList>
    </citation>
    <scope>IDENTIFICATION</scope>
</reference>